<dbReference type="OrthoDB" id="167398at2759"/>
<dbReference type="InParanoid" id="A0A084QG33"/>
<dbReference type="GO" id="GO:0006879">
    <property type="term" value="P:intracellular iron ion homeostasis"/>
    <property type="evidence" value="ECO:0007669"/>
    <property type="project" value="TreeGrafter"/>
</dbReference>
<dbReference type="Proteomes" id="UP000028524">
    <property type="component" value="Unassembled WGS sequence"/>
</dbReference>
<evidence type="ECO:0000313" key="10">
    <source>
        <dbReference type="EMBL" id="KFA62918.1"/>
    </source>
</evidence>
<evidence type="ECO:0000256" key="4">
    <source>
        <dbReference type="ARBA" id="ARBA00022989"/>
    </source>
</evidence>
<keyword evidence="3 7" id="KW-0812">Transmembrane</keyword>
<dbReference type="SFLD" id="SFLDG01168">
    <property type="entry name" value="Ferric_reductase_subgroup_(FRE"/>
    <property type="match status" value="1"/>
</dbReference>
<evidence type="ECO:0000313" key="11">
    <source>
        <dbReference type="Proteomes" id="UP000028524"/>
    </source>
</evidence>
<dbReference type="PANTHER" id="PTHR32361:SF9">
    <property type="entry name" value="FERRIC REDUCTASE TRANSMEMBRANE COMPONENT 3-RELATED"/>
    <property type="match status" value="1"/>
</dbReference>
<dbReference type="Gene3D" id="3.40.50.80">
    <property type="entry name" value="Nucleotide-binding domain of ferredoxin-NADP reductase (FNR) module"/>
    <property type="match status" value="1"/>
</dbReference>
<dbReference type="HOGENOM" id="CLU_010365_2_0_1"/>
<name>A0A084QG33_STAC4</name>
<keyword evidence="11" id="KW-1185">Reference proteome</keyword>
<organism evidence="10 11">
    <name type="scientific">Stachybotrys chlorohalonatus (strain IBT 40285)</name>
    <dbReference type="NCBI Taxonomy" id="1283841"/>
    <lineage>
        <taxon>Eukaryota</taxon>
        <taxon>Fungi</taxon>
        <taxon>Dikarya</taxon>
        <taxon>Ascomycota</taxon>
        <taxon>Pezizomycotina</taxon>
        <taxon>Sordariomycetes</taxon>
        <taxon>Hypocreomycetidae</taxon>
        <taxon>Hypocreales</taxon>
        <taxon>Stachybotryaceae</taxon>
        <taxon>Stachybotrys</taxon>
    </lineage>
</organism>
<dbReference type="STRING" id="1283841.A0A084QG33"/>
<evidence type="ECO:0000256" key="7">
    <source>
        <dbReference type="SAM" id="Phobius"/>
    </source>
</evidence>
<keyword evidence="8" id="KW-0732">Signal</keyword>
<dbReference type="PANTHER" id="PTHR32361">
    <property type="entry name" value="FERRIC/CUPRIC REDUCTASE TRANSMEMBRANE COMPONENT"/>
    <property type="match status" value="1"/>
</dbReference>
<evidence type="ECO:0000256" key="1">
    <source>
        <dbReference type="ARBA" id="ARBA00004141"/>
    </source>
</evidence>
<feature type="chain" id="PRO_5001779406" description="Ferric oxidoreductase domain-containing protein" evidence="8">
    <location>
        <begin position="26"/>
        <end position="719"/>
    </location>
</feature>
<sequence>MLPTGMRLAGLLAAVSSLLAAPATAQSTGRPGHGLIGYGITMYQPACAFACRSSLPRSSIPCEVHLHGHHSSSVSAECLADSDAFLMSAAWCIHERCPEENVEVSAIEKFWETDMVGRHLDQPAPKWSYQESLHHAMMEDPPTTGLEEEEVFNRTVAVGDEDYISNWNGNSAFEAVEGHHEEYGLVILLTGAAIPIFLSLLRFLPLPASVVSRFYAYIIEPPAFGRYHAVPVMGLGIVPTRGQALFILYIILINVVFCCVSYNPRRPNSWYTLGMYEELTNYIANRAGVLSFANLPLLILYAGRNNILLWVTNWSHSTFLLLHRWIAFICMLQAVLHSAMWLHIHVAWYQDHDEVAALAYWYWGIIATLALVILIPISVLPLRRMAYELFHALHILFAILAIVGCWYHIIYRYQRQWGYENWVIMASVIWAFDWVLRAARLVGGGIKRGYVTRIDDDYIQVDVPGVFSHGHSYAYFPTLTWRVWESHPFSIAGIAYQGSQIISSTVSEVEETKGSAVITSTASASSVSGTTRTPSGIRFFIRVEKGTTSLLAARAGRAEGVPLLLETYGGASALHKVEHPNAIFVAGGVGVTAVLPKVISAQGEGQAYGSKKLYWGVRSGAEGLVHAVQDLVAPGEENALLRRGDGLSHLRWSGVDVHVSVGERLDLRTLIEAEVAANKMGTTVVVCGPAGLADEVRLIVTALGRNGAVVKLEEESFAW</sequence>
<keyword evidence="4 7" id="KW-1133">Transmembrane helix</keyword>
<keyword evidence="5" id="KW-0406">Ion transport</keyword>
<feature type="transmembrane region" description="Helical" evidence="7">
    <location>
        <begin position="244"/>
        <end position="263"/>
    </location>
</feature>
<dbReference type="Pfam" id="PF01794">
    <property type="entry name" value="Ferric_reduct"/>
    <property type="match status" value="1"/>
</dbReference>
<feature type="transmembrane region" description="Helical" evidence="7">
    <location>
        <begin position="325"/>
        <end position="348"/>
    </location>
</feature>
<feature type="signal peptide" evidence="8">
    <location>
        <begin position="1"/>
        <end position="25"/>
    </location>
</feature>
<dbReference type="AlphaFoldDB" id="A0A084QG33"/>
<keyword evidence="2" id="KW-0813">Transport</keyword>
<feature type="transmembrane region" description="Helical" evidence="7">
    <location>
        <begin position="183"/>
        <end position="204"/>
    </location>
</feature>
<feature type="domain" description="Ferric oxidoreductase" evidence="9">
    <location>
        <begin position="287"/>
        <end position="405"/>
    </location>
</feature>
<evidence type="ECO:0000256" key="6">
    <source>
        <dbReference type="ARBA" id="ARBA00023136"/>
    </source>
</evidence>
<keyword evidence="6 7" id="KW-0472">Membrane</keyword>
<evidence type="ECO:0000259" key="9">
    <source>
        <dbReference type="Pfam" id="PF01794"/>
    </source>
</evidence>
<dbReference type="SFLD" id="SFLDS00052">
    <property type="entry name" value="Ferric_Reductase_Domain"/>
    <property type="match status" value="1"/>
</dbReference>
<dbReference type="GO" id="GO:0006826">
    <property type="term" value="P:iron ion transport"/>
    <property type="evidence" value="ECO:0007669"/>
    <property type="project" value="TreeGrafter"/>
</dbReference>
<feature type="transmembrane region" description="Helical" evidence="7">
    <location>
        <begin position="389"/>
        <end position="410"/>
    </location>
</feature>
<dbReference type="GO" id="GO:0000293">
    <property type="term" value="F:ferric-chelate reductase activity"/>
    <property type="evidence" value="ECO:0007669"/>
    <property type="project" value="TreeGrafter"/>
</dbReference>
<comment type="subcellular location">
    <subcellularLocation>
        <location evidence="1">Membrane</location>
        <topology evidence="1">Multi-pass membrane protein</topology>
    </subcellularLocation>
</comment>
<proteinExistence type="predicted"/>
<dbReference type="InterPro" id="IPR039261">
    <property type="entry name" value="FNR_nucleotide-bd"/>
</dbReference>
<dbReference type="EMBL" id="KL660773">
    <property type="protein sequence ID" value="KFA62918.1"/>
    <property type="molecule type" value="Genomic_DNA"/>
</dbReference>
<evidence type="ECO:0000256" key="2">
    <source>
        <dbReference type="ARBA" id="ARBA00022448"/>
    </source>
</evidence>
<gene>
    <name evidence="10" type="ORF">S40285_09072</name>
</gene>
<dbReference type="GO" id="GO:0005886">
    <property type="term" value="C:plasma membrane"/>
    <property type="evidence" value="ECO:0007669"/>
    <property type="project" value="TreeGrafter"/>
</dbReference>
<evidence type="ECO:0000256" key="8">
    <source>
        <dbReference type="SAM" id="SignalP"/>
    </source>
</evidence>
<dbReference type="SUPFAM" id="SSF52343">
    <property type="entry name" value="Ferredoxin reductase-like, C-terminal NADP-linked domain"/>
    <property type="match status" value="1"/>
</dbReference>
<reference evidence="10 11" key="1">
    <citation type="journal article" date="2014" name="BMC Genomics">
        <title>Comparative genome sequencing reveals chemotype-specific gene clusters in the toxigenic black mold Stachybotrys.</title>
        <authorList>
            <person name="Semeiks J."/>
            <person name="Borek D."/>
            <person name="Otwinowski Z."/>
            <person name="Grishin N.V."/>
        </authorList>
    </citation>
    <scope>NUCLEOTIDE SEQUENCE [LARGE SCALE GENOMIC DNA]</scope>
    <source>
        <strain evidence="10 11">IBT 40285</strain>
    </source>
</reference>
<evidence type="ECO:0000256" key="5">
    <source>
        <dbReference type="ARBA" id="ARBA00023065"/>
    </source>
</evidence>
<dbReference type="GO" id="GO:0015677">
    <property type="term" value="P:copper ion import"/>
    <property type="evidence" value="ECO:0007669"/>
    <property type="project" value="TreeGrafter"/>
</dbReference>
<dbReference type="InterPro" id="IPR051410">
    <property type="entry name" value="Ferric/Cupric_Reductase"/>
</dbReference>
<protein>
    <recommendedName>
        <fullName evidence="9">Ferric oxidoreductase domain-containing protein</fullName>
    </recommendedName>
</protein>
<dbReference type="CDD" id="cd06186">
    <property type="entry name" value="NOX_Duox_like_FAD_NADP"/>
    <property type="match status" value="1"/>
</dbReference>
<feature type="transmembrane region" description="Helical" evidence="7">
    <location>
        <begin position="283"/>
        <end position="304"/>
    </location>
</feature>
<accession>A0A084QG33</accession>
<evidence type="ECO:0000256" key="3">
    <source>
        <dbReference type="ARBA" id="ARBA00022692"/>
    </source>
</evidence>
<dbReference type="InterPro" id="IPR013130">
    <property type="entry name" value="Fe3_Rdtase_TM_dom"/>
</dbReference>
<feature type="transmembrane region" description="Helical" evidence="7">
    <location>
        <begin position="360"/>
        <end position="382"/>
    </location>
</feature>
<feature type="transmembrane region" description="Helical" evidence="7">
    <location>
        <begin position="422"/>
        <end position="439"/>
    </location>
</feature>
<dbReference type="OMA" id="GHQWGYE"/>